<dbReference type="RefSeq" id="WP_309723670.1">
    <property type="nucleotide sequence ID" value="NZ_JARWAM010000012.1"/>
</dbReference>
<protein>
    <recommendedName>
        <fullName evidence="4">Lipoprotein</fullName>
    </recommendedName>
</protein>
<comment type="caution">
    <text evidence="2">The sequence shown here is derived from an EMBL/GenBank/DDBJ whole genome shotgun (WGS) entry which is preliminary data.</text>
</comment>
<feature type="chain" id="PRO_5045766117" description="Lipoprotein" evidence="1">
    <location>
        <begin position="22"/>
        <end position="266"/>
    </location>
</feature>
<reference evidence="2 3" key="1">
    <citation type="submission" date="2023-04" db="EMBL/GenBank/DDBJ databases">
        <title>A long-awaited taxogenomic arrangement of the family Halomonadaceae.</title>
        <authorList>
            <person name="De La Haba R."/>
            <person name="Chuvochina M."/>
            <person name="Wittouck S."/>
            <person name="Arahal D.R."/>
            <person name="Sanchez-Porro C."/>
            <person name="Hugenholtz P."/>
            <person name="Ventosa A."/>
        </authorList>
    </citation>
    <scope>NUCLEOTIDE SEQUENCE [LARGE SCALE GENOMIC DNA]</scope>
    <source>
        <strain evidence="2 3">DSM 26770</strain>
    </source>
</reference>
<name>A0ABU1HH27_9GAMM</name>
<evidence type="ECO:0000313" key="2">
    <source>
        <dbReference type="EMBL" id="MDR5906783.1"/>
    </source>
</evidence>
<organism evidence="2 3">
    <name type="scientific">Franzmannia qiaohouensis</name>
    <dbReference type="NCBI Taxonomy" id="1329370"/>
    <lineage>
        <taxon>Bacteria</taxon>
        <taxon>Pseudomonadati</taxon>
        <taxon>Pseudomonadota</taxon>
        <taxon>Gammaproteobacteria</taxon>
        <taxon>Oceanospirillales</taxon>
        <taxon>Halomonadaceae</taxon>
        <taxon>Franzmannia</taxon>
    </lineage>
</organism>
<dbReference type="EMBL" id="JARWAM010000012">
    <property type="protein sequence ID" value="MDR5906783.1"/>
    <property type="molecule type" value="Genomic_DNA"/>
</dbReference>
<evidence type="ECO:0000313" key="3">
    <source>
        <dbReference type="Proteomes" id="UP001251374"/>
    </source>
</evidence>
<dbReference type="Proteomes" id="UP001251374">
    <property type="component" value="Unassembled WGS sequence"/>
</dbReference>
<sequence length="266" mass="29234">MSKTLRMIGASLLLAGLSACGGEQDGETRNATEQPDLSRDYAALVGEWRLVDFHQPGVSAMSEEQADSWLGARLRISDDWFALGEHYCESLTHIGEVLPVNQVRDDFRLQAGDLAPFEGREQVARHRLDCEDGEWPTLGGTLLMLDDTRALAPWDGVFFELERDDGFRATGTEPAWNLAISAEGMRLSVPFDDRDVRTALPEPEDGPQEGSRVYHATTEGNYLRVVISPEACRDSMSGAPFETSVRVTRDGEVFRGCGGAMPTLSP</sequence>
<feature type="signal peptide" evidence="1">
    <location>
        <begin position="1"/>
        <end position="21"/>
    </location>
</feature>
<accession>A0ABU1HH27</accession>
<evidence type="ECO:0000256" key="1">
    <source>
        <dbReference type="SAM" id="SignalP"/>
    </source>
</evidence>
<evidence type="ECO:0008006" key="4">
    <source>
        <dbReference type="Google" id="ProtNLM"/>
    </source>
</evidence>
<keyword evidence="3" id="KW-1185">Reference proteome</keyword>
<dbReference type="PROSITE" id="PS51257">
    <property type="entry name" value="PROKAR_LIPOPROTEIN"/>
    <property type="match status" value="1"/>
</dbReference>
<proteinExistence type="predicted"/>
<keyword evidence="1" id="KW-0732">Signal</keyword>
<gene>
    <name evidence="2" type="ORF">QC821_16005</name>
</gene>